<comment type="caution">
    <text evidence="1">The sequence shown here is derived from an EMBL/GenBank/DDBJ whole genome shotgun (WGS) entry which is preliminary data.</text>
</comment>
<proteinExistence type="predicted"/>
<dbReference type="Proteomes" id="UP000653472">
    <property type="component" value="Unassembled WGS sequence"/>
</dbReference>
<sequence>MPRSLVHRCVLTYLGVFALIGQLLLPSIHAQSLAQRMGNPLYAAFCGEVAPQRLAALQRQLHTSLQQSDERAATQQPQMKAGCPLCGTIHAGQFAVPSIFALPLLPRAAAPAHVLAGAIRRARARLWLPPPRGPPIHS</sequence>
<dbReference type="RefSeq" id="WP_168146004.1">
    <property type="nucleotide sequence ID" value="NZ_JAAVXB010000001.1"/>
</dbReference>
<protein>
    <submittedName>
        <fullName evidence="1">DUF2946 family protein</fullName>
    </submittedName>
</protein>
<accession>A0A970B313</accession>
<organism evidence="1 2">
    <name type="scientific">Solimonas marina</name>
    <dbReference type="NCBI Taxonomy" id="2714601"/>
    <lineage>
        <taxon>Bacteria</taxon>
        <taxon>Pseudomonadati</taxon>
        <taxon>Pseudomonadota</taxon>
        <taxon>Gammaproteobacteria</taxon>
        <taxon>Nevskiales</taxon>
        <taxon>Nevskiaceae</taxon>
        <taxon>Solimonas</taxon>
    </lineage>
</organism>
<dbReference type="InterPro" id="IPR021333">
    <property type="entry name" value="DUF2946"/>
</dbReference>
<dbReference type="EMBL" id="JAAVXB010000001">
    <property type="protein sequence ID" value="NKF20737.1"/>
    <property type="molecule type" value="Genomic_DNA"/>
</dbReference>
<evidence type="ECO:0000313" key="1">
    <source>
        <dbReference type="EMBL" id="NKF20737.1"/>
    </source>
</evidence>
<keyword evidence="2" id="KW-1185">Reference proteome</keyword>
<evidence type="ECO:0000313" key="2">
    <source>
        <dbReference type="Proteomes" id="UP000653472"/>
    </source>
</evidence>
<gene>
    <name evidence="1" type="ORF">G7Y82_00310</name>
</gene>
<name>A0A970B313_9GAMM</name>
<dbReference type="Pfam" id="PF11162">
    <property type="entry name" value="DUF2946"/>
    <property type="match status" value="1"/>
</dbReference>
<reference evidence="1" key="1">
    <citation type="submission" date="2020-03" db="EMBL/GenBank/DDBJ databases">
        <title>Solimonas marina sp. nov., isolated from deep seawater of the Pacific Ocean.</title>
        <authorList>
            <person name="Liu X."/>
            <person name="Lai Q."/>
            <person name="Sun F."/>
            <person name="Gai Y."/>
            <person name="Li G."/>
            <person name="Shao Z."/>
        </authorList>
    </citation>
    <scope>NUCLEOTIDE SEQUENCE</scope>
    <source>
        <strain evidence="1">C16B3</strain>
    </source>
</reference>
<dbReference type="AlphaFoldDB" id="A0A970B313"/>